<evidence type="ECO:0000313" key="7">
    <source>
        <dbReference type="Proteomes" id="UP000262477"/>
    </source>
</evidence>
<keyword evidence="3" id="KW-0408">Iron</keyword>
<dbReference type="Proteomes" id="UP000262477">
    <property type="component" value="Unassembled WGS sequence"/>
</dbReference>
<gene>
    <name evidence="6" type="ORF">DY245_24170</name>
</gene>
<dbReference type="PANTHER" id="PTHR11228:SF7">
    <property type="entry name" value="PQQA PEPTIDE CYCLASE"/>
    <property type="match status" value="1"/>
</dbReference>
<dbReference type="InterPro" id="IPR050377">
    <property type="entry name" value="Radical_SAM_PqqE_MftC-like"/>
</dbReference>
<evidence type="ECO:0000256" key="2">
    <source>
        <dbReference type="ARBA" id="ARBA00022723"/>
    </source>
</evidence>
<dbReference type="AlphaFoldDB" id="A0A371PZL0"/>
<name>A0A371PZL0_STRIH</name>
<keyword evidence="1" id="KW-0949">S-adenosyl-L-methionine</keyword>
<dbReference type="SFLD" id="SFLDS00029">
    <property type="entry name" value="Radical_SAM"/>
    <property type="match status" value="1"/>
</dbReference>
<keyword evidence="2" id="KW-0479">Metal-binding</keyword>
<proteinExistence type="predicted"/>
<dbReference type="PANTHER" id="PTHR11228">
    <property type="entry name" value="RADICAL SAM DOMAIN PROTEIN"/>
    <property type="match status" value="1"/>
</dbReference>
<dbReference type="GO" id="GO:0051536">
    <property type="term" value="F:iron-sulfur cluster binding"/>
    <property type="evidence" value="ECO:0007669"/>
    <property type="project" value="UniProtKB-KW"/>
</dbReference>
<dbReference type="GO" id="GO:0046872">
    <property type="term" value="F:metal ion binding"/>
    <property type="evidence" value="ECO:0007669"/>
    <property type="project" value="UniProtKB-KW"/>
</dbReference>
<reference evidence="6 7" key="1">
    <citation type="submission" date="2018-08" db="EMBL/GenBank/DDBJ databases">
        <title>Streptomyces NEAU-D10 sp. nov., a novel Actinomycete isolated from soil.</title>
        <authorList>
            <person name="Jin L."/>
        </authorList>
    </citation>
    <scope>NUCLEOTIDE SEQUENCE [LARGE SCALE GENOMIC DNA]</scope>
    <source>
        <strain evidence="6 7">NEAU-D10</strain>
    </source>
</reference>
<dbReference type="CDD" id="cd01335">
    <property type="entry name" value="Radical_SAM"/>
    <property type="match status" value="1"/>
</dbReference>
<evidence type="ECO:0000313" key="6">
    <source>
        <dbReference type="EMBL" id="REK87916.1"/>
    </source>
</evidence>
<dbReference type="Gene3D" id="3.20.20.70">
    <property type="entry name" value="Aldolase class I"/>
    <property type="match status" value="1"/>
</dbReference>
<dbReference type="OrthoDB" id="9782387at2"/>
<sequence length="324" mass="35316">MHVPSVDVYTTFRCNMRCRHCFIGDLLDSPVDLDWGLLEGFLKTARARWGSREVAYLGGEPTLYPHLGTAITLAQQLDYRVRVVSNGGAPLRRLVSSRPGGSPFHVAVSFDGSAPGAHDGVRQRGSFAQAVRSVETARAHGHTVSGILSVGRHNRADALGTLRLLAQLGLDHVNVHYVSNRGFAGRDLPMPVRDWLALRAQVREMGLAIPLRYERAFARDSRPLDCAVENGSELMLFPDGRVFQCSMFLGSHDGHSHRWDGTALVPNPSFALPRHQGSGAGRHCPAMAAINGELCAEAEAAERHVACIFDKENLGAARGEKEKD</sequence>
<keyword evidence="7" id="KW-1185">Reference proteome</keyword>
<feature type="domain" description="Radical SAM core" evidence="5">
    <location>
        <begin position="1"/>
        <end position="214"/>
    </location>
</feature>
<organism evidence="6 7">
    <name type="scientific">Streptomyces inhibens</name>
    <dbReference type="NCBI Taxonomy" id="2293571"/>
    <lineage>
        <taxon>Bacteria</taxon>
        <taxon>Bacillati</taxon>
        <taxon>Actinomycetota</taxon>
        <taxon>Actinomycetes</taxon>
        <taxon>Kitasatosporales</taxon>
        <taxon>Streptomycetaceae</taxon>
        <taxon>Streptomyces</taxon>
    </lineage>
</organism>
<dbReference type="EMBL" id="QUAC01000194">
    <property type="protein sequence ID" value="REK87916.1"/>
    <property type="molecule type" value="Genomic_DNA"/>
</dbReference>
<dbReference type="Pfam" id="PF04055">
    <property type="entry name" value="Radical_SAM"/>
    <property type="match status" value="1"/>
</dbReference>
<evidence type="ECO:0000256" key="3">
    <source>
        <dbReference type="ARBA" id="ARBA00023004"/>
    </source>
</evidence>
<protein>
    <submittedName>
        <fullName evidence="6">Radical SAM protein</fullName>
    </submittedName>
</protein>
<dbReference type="GO" id="GO:0003824">
    <property type="term" value="F:catalytic activity"/>
    <property type="evidence" value="ECO:0007669"/>
    <property type="project" value="InterPro"/>
</dbReference>
<evidence type="ECO:0000259" key="5">
    <source>
        <dbReference type="PROSITE" id="PS51918"/>
    </source>
</evidence>
<keyword evidence="4" id="KW-0411">Iron-sulfur</keyword>
<dbReference type="SUPFAM" id="SSF102114">
    <property type="entry name" value="Radical SAM enzymes"/>
    <property type="match status" value="1"/>
</dbReference>
<dbReference type="InterPro" id="IPR058240">
    <property type="entry name" value="rSAM_sf"/>
</dbReference>
<dbReference type="InterPro" id="IPR007197">
    <property type="entry name" value="rSAM"/>
</dbReference>
<evidence type="ECO:0000256" key="1">
    <source>
        <dbReference type="ARBA" id="ARBA00022691"/>
    </source>
</evidence>
<evidence type="ECO:0000256" key="4">
    <source>
        <dbReference type="ARBA" id="ARBA00023014"/>
    </source>
</evidence>
<dbReference type="PROSITE" id="PS51918">
    <property type="entry name" value="RADICAL_SAM"/>
    <property type="match status" value="1"/>
</dbReference>
<accession>A0A371PZL0</accession>
<dbReference type="InterPro" id="IPR013785">
    <property type="entry name" value="Aldolase_TIM"/>
</dbReference>
<dbReference type="SFLD" id="SFLDG01067">
    <property type="entry name" value="SPASM/twitch_domain_containing"/>
    <property type="match status" value="1"/>
</dbReference>
<comment type="caution">
    <text evidence="6">The sequence shown here is derived from an EMBL/GenBank/DDBJ whole genome shotgun (WGS) entry which is preliminary data.</text>
</comment>